<dbReference type="RefSeq" id="WP_046843057.1">
    <property type="nucleotide sequence ID" value="NZ_CP011389.1"/>
</dbReference>
<dbReference type="Proteomes" id="UP000034024">
    <property type="component" value="Chromosome"/>
</dbReference>
<dbReference type="EMBL" id="CP011389">
    <property type="protein sequence ID" value="AKH16482.1"/>
    <property type="molecule type" value="Genomic_DNA"/>
</dbReference>
<protein>
    <submittedName>
        <fullName evidence="3">Uncharacterized protein</fullName>
    </submittedName>
</protein>
<accession>A0A0F7JLD5</accession>
<proteinExistence type="predicted"/>
<dbReference type="KEGG" id="dch:SY84_04785"/>
<dbReference type="Gene3D" id="2.60.40.10">
    <property type="entry name" value="Immunoglobulins"/>
    <property type="match status" value="1"/>
</dbReference>
<gene>
    <name evidence="3" type="ORF">SY84_04785</name>
</gene>
<dbReference type="OrthoDB" id="53556at2"/>
<evidence type="ECO:0000313" key="4">
    <source>
        <dbReference type="Proteomes" id="UP000034024"/>
    </source>
</evidence>
<feature type="signal peptide" evidence="2">
    <location>
        <begin position="1"/>
        <end position="25"/>
    </location>
</feature>
<dbReference type="PATRIC" id="fig|1309411.5.peg.984"/>
<organism evidence="3 4">
    <name type="scientific">Deinococcus soli</name>
    <name type="common">ex Cha et al. 2016</name>
    <dbReference type="NCBI Taxonomy" id="1309411"/>
    <lineage>
        <taxon>Bacteria</taxon>
        <taxon>Thermotogati</taxon>
        <taxon>Deinococcota</taxon>
        <taxon>Deinococci</taxon>
        <taxon>Deinococcales</taxon>
        <taxon>Deinococcaceae</taxon>
        <taxon>Deinococcus</taxon>
    </lineage>
</organism>
<keyword evidence="4" id="KW-1185">Reference proteome</keyword>
<keyword evidence="2" id="KW-0732">Signal</keyword>
<feature type="chain" id="PRO_5002517418" evidence="2">
    <location>
        <begin position="26"/>
        <end position="1513"/>
    </location>
</feature>
<feature type="region of interest" description="Disordered" evidence="1">
    <location>
        <begin position="638"/>
        <end position="657"/>
    </location>
</feature>
<evidence type="ECO:0000313" key="3">
    <source>
        <dbReference type="EMBL" id="AKH16482.1"/>
    </source>
</evidence>
<dbReference type="InterPro" id="IPR013783">
    <property type="entry name" value="Ig-like_fold"/>
</dbReference>
<name>A0A0F7JLD5_9DEIO</name>
<sequence>MTTSFRMRPRLGALLLSAMLGLAQAAPVALRAALSGEDAPAVPATVTLLGDRGEQTVMLPEGGAVLDLPPGEFRVTVAGGATLLTPSFTVTERGADVTLRVQPDVTVRAQLPATAAPGETVTARVTLSSAYGAPLTLTPELSLSPGLLLLRRVNLTRTLAPGQTVTLEVPLLVGAAEDLGLSVNIRGLNARADATLLGRAPARAQVDLEDPEAADDAGAAIRTAGRTLTVRNVGGEDGVFPVQVQAQGVRDARVMRGGQPLGGATLGVAAGQEVRLDVAGEATGPGAQLTVTVGGVPTRVPLAAPDAPLLGTLSVTPADPLPGETVTVTLRLDNRSGAPVSGPLRVQAPTWLTLDGPPGDSVTVPEGTSELSWTARVPFGPADRGLVSVEGSGPLAALRDARPVTRTLLAVQAGVDPDVAAAGSDGLLPLLVRNPTGRPVTVRLQVDAQAPADSGLPAELDLEPHAAAVTNVSVQSPEAGTVSVTVTPLIAGVVAGAPQPGGVTFAAVTQAQRRSTLRLPFDIRGLTTGRVLAAHLPPEGARFVPGSATALLDTRRVALPDPRVGDDGRLHWTLPEGVRQGALVYDVLHSDALDAPLPLDLTARVGERDLPLAGQLRSEDAARAAPLQVSERDGLIRFPRDGTVLPDGGRSDVTLEGPAGVPVRLTVNGEEVPDERIGEAGRAFDRERRVYVGLPMQVGVNVIEVRYGALSDRVQVVVPGAATQLDLSLDGSTVADGSRPVALLVRSLDAQGRPSGEGQVTLSTSLEPLDPDADPGAPGYQVNLRGGVARVRLEAVSSAQTLEAEALLGQLRARAALFVPVPQLTSASYQASAGLTYSARGGLRAQLSARGYAEFPAWQGQMQVVADTGQLPGLDSAATAARRYALTGSGTEPRSALSSDLGFAFRFERQELSAGYFAGPLNLPGLNSLPTASALRVTTHGRGVSLFAVAARVPGGTVTDTFGPDGGRRFTLRARPLVGTERVVLRGATDQVLTAGRDYTLDPVTGDLTLARTPSLFGPNFERQTLVVTYSAVGEAGVRLGAGVGASVQRGGWTLGGSVAVLGTQPAFGVQARYVRPGTEFGVAFTRGPDSPEGRLSVAGSVQRGPLSGSLSVGGSGDLRVTLAGAAELAYRPGPFGVKLSGRVQEGGLWTAAQGEWRPAEGVTLSAGPEVRWGAQGTALNALLGVSVTRGNVSADLSHAQPLLGGDDPLTRLGVSYALSATTAVTARVQRGGPDGALSGEVGVSQKLGTSNLNVTYQLPGVSGQSSRARFGVNTPLVFSPNLSATLSASLLRDLDRGVNTAGAGFTVNYRRAGLSGTLGVDGTRGEGGARVTVRGGVSGTVKTHVLSVDGSLQVRPELGGQLNVSHAWRSDRAALLQYHRFSSLGADPTLEGEVALHVDLPRAGGRPGLTLQPSVAYQLPTRRREDLTGQLGLSVTVPLDGRFSVGVSGFLIGQPGREQYAATLGADVRVRVNENLRVVGGYTLNVAGADLAGLTPGAGGGFFVRADLFGGR</sequence>
<evidence type="ECO:0000256" key="2">
    <source>
        <dbReference type="SAM" id="SignalP"/>
    </source>
</evidence>
<reference evidence="3 4" key="1">
    <citation type="submission" date="2015-01" db="EMBL/GenBank/DDBJ databases">
        <title>Deinococcus soli/N5/whole genome sequencing.</title>
        <authorList>
            <person name="Kim M.K."/>
            <person name="Srinivasan S."/>
            <person name="Lee J.-J."/>
        </authorList>
    </citation>
    <scope>NUCLEOTIDE SEQUENCE [LARGE SCALE GENOMIC DNA]</scope>
    <source>
        <strain evidence="3 4">N5</strain>
    </source>
</reference>
<evidence type="ECO:0000256" key="1">
    <source>
        <dbReference type="SAM" id="MobiDB-lite"/>
    </source>
</evidence>